<keyword evidence="1" id="KW-1185">Reference proteome</keyword>
<dbReference type="WBParaSite" id="Hba_08496">
    <property type="protein sequence ID" value="Hba_08496"/>
    <property type="gene ID" value="Hba_08496"/>
</dbReference>
<dbReference type="AlphaFoldDB" id="A0A1I7WTR5"/>
<dbReference type="Proteomes" id="UP000095283">
    <property type="component" value="Unplaced"/>
</dbReference>
<sequence>MDLKQLEKLRIYIKDIHSLSIIDRYLPSDEFLTAVSALTLEQKGHIEQLGLAKRKWELEKIMDGIILSLPDELQIKSQNFVYLLKALGCIQSSLQGYQHPESQLIHL</sequence>
<organism evidence="1 2">
    <name type="scientific">Heterorhabditis bacteriophora</name>
    <name type="common">Entomopathogenic nematode worm</name>
    <dbReference type="NCBI Taxonomy" id="37862"/>
    <lineage>
        <taxon>Eukaryota</taxon>
        <taxon>Metazoa</taxon>
        <taxon>Ecdysozoa</taxon>
        <taxon>Nematoda</taxon>
        <taxon>Chromadorea</taxon>
        <taxon>Rhabditida</taxon>
        <taxon>Rhabditina</taxon>
        <taxon>Rhabditomorpha</taxon>
        <taxon>Strongyloidea</taxon>
        <taxon>Heterorhabditidae</taxon>
        <taxon>Heterorhabditis</taxon>
    </lineage>
</organism>
<evidence type="ECO:0000313" key="2">
    <source>
        <dbReference type="WBParaSite" id="Hba_08496"/>
    </source>
</evidence>
<accession>A0A1I7WTR5</accession>
<name>A0A1I7WTR5_HETBA</name>
<proteinExistence type="predicted"/>
<evidence type="ECO:0000313" key="1">
    <source>
        <dbReference type="Proteomes" id="UP000095283"/>
    </source>
</evidence>
<reference evidence="2" key="1">
    <citation type="submission" date="2016-11" db="UniProtKB">
        <authorList>
            <consortium name="WormBaseParasite"/>
        </authorList>
    </citation>
    <scope>IDENTIFICATION</scope>
</reference>
<protein>
    <submittedName>
        <fullName evidence="2">NR LBD domain-containing protein</fullName>
    </submittedName>
</protein>